<dbReference type="EMBL" id="JAFIRA010000027">
    <property type="protein sequence ID" value="MCJ2543410.1"/>
    <property type="molecule type" value="Genomic_DNA"/>
</dbReference>
<name>A0ABT0CCC5_THEVL</name>
<dbReference type="CDD" id="cd00805">
    <property type="entry name" value="TyrRS_core"/>
    <property type="match status" value="1"/>
</dbReference>
<evidence type="ECO:0000256" key="8">
    <source>
        <dbReference type="ARBA" id="ARBA00048248"/>
    </source>
</evidence>
<feature type="domain" description="Tyrosine--tRNA ligase SYY-like C-terminal" evidence="11">
    <location>
        <begin position="351"/>
        <end position="412"/>
    </location>
</feature>
<evidence type="ECO:0000256" key="1">
    <source>
        <dbReference type="ARBA" id="ARBA00022490"/>
    </source>
</evidence>
<dbReference type="InterPro" id="IPR024088">
    <property type="entry name" value="Tyr-tRNA-ligase_bac-type"/>
</dbReference>
<keyword evidence="3 9" id="KW-0547">Nucleotide-binding</keyword>
<evidence type="ECO:0000256" key="7">
    <source>
        <dbReference type="ARBA" id="ARBA00023146"/>
    </source>
</evidence>
<dbReference type="InterPro" id="IPR002307">
    <property type="entry name" value="Tyr-tRNA-ligase"/>
</dbReference>
<evidence type="ECO:0000256" key="5">
    <source>
        <dbReference type="ARBA" id="ARBA00022884"/>
    </source>
</evidence>
<keyword evidence="13" id="KW-1185">Reference proteome</keyword>
<organism evidence="12 13">
    <name type="scientific">Thermostichus vulcanus str. 'Rupite'</name>
    <dbReference type="NCBI Taxonomy" id="2813851"/>
    <lineage>
        <taxon>Bacteria</taxon>
        <taxon>Bacillati</taxon>
        <taxon>Cyanobacteriota</taxon>
        <taxon>Cyanophyceae</taxon>
        <taxon>Thermostichales</taxon>
        <taxon>Thermostichaceae</taxon>
        <taxon>Thermostichus</taxon>
    </lineage>
</organism>
<dbReference type="Proteomes" id="UP000830835">
    <property type="component" value="Unassembled WGS sequence"/>
</dbReference>
<evidence type="ECO:0000256" key="9">
    <source>
        <dbReference type="HAMAP-Rule" id="MF_02007"/>
    </source>
</evidence>
<keyword evidence="6 9" id="KW-0648">Protein biosynthesis</keyword>
<evidence type="ECO:0000313" key="12">
    <source>
        <dbReference type="EMBL" id="MCJ2543410.1"/>
    </source>
</evidence>
<dbReference type="Gene3D" id="1.10.240.10">
    <property type="entry name" value="Tyrosyl-Transfer RNA Synthetase"/>
    <property type="match status" value="1"/>
</dbReference>
<comment type="catalytic activity">
    <reaction evidence="8 9">
        <text>tRNA(Tyr) + L-tyrosine + ATP = L-tyrosyl-tRNA(Tyr) + AMP + diphosphate + H(+)</text>
        <dbReference type="Rhea" id="RHEA:10220"/>
        <dbReference type="Rhea" id="RHEA-COMP:9706"/>
        <dbReference type="Rhea" id="RHEA-COMP:9707"/>
        <dbReference type="ChEBI" id="CHEBI:15378"/>
        <dbReference type="ChEBI" id="CHEBI:30616"/>
        <dbReference type="ChEBI" id="CHEBI:33019"/>
        <dbReference type="ChEBI" id="CHEBI:58315"/>
        <dbReference type="ChEBI" id="CHEBI:78442"/>
        <dbReference type="ChEBI" id="CHEBI:78536"/>
        <dbReference type="ChEBI" id="CHEBI:456215"/>
        <dbReference type="EC" id="6.1.1.1"/>
    </reaction>
</comment>
<evidence type="ECO:0000256" key="6">
    <source>
        <dbReference type="ARBA" id="ARBA00022917"/>
    </source>
</evidence>
<protein>
    <recommendedName>
        <fullName evidence="9">Tyrosine--tRNA ligase</fullName>
        <ecNumber evidence="9">6.1.1.1</ecNumber>
    </recommendedName>
    <alternativeName>
        <fullName evidence="9">Tyrosyl-tRNA synthetase</fullName>
        <shortName evidence="9">TyrRS</shortName>
    </alternativeName>
</protein>
<dbReference type="InterPro" id="IPR024108">
    <property type="entry name" value="Tyr-tRNA-ligase_bac_2"/>
</dbReference>
<evidence type="ECO:0000256" key="4">
    <source>
        <dbReference type="ARBA" id="ARBA00022840"/>
    </source>
</evidence>
<sequence length="420" mass="46646">MEPILSTSPTSVPQAVAPNRDPLIAEITERGVAEIFPGGAAALAKRLAETDRPLRIKLGIDPTRPDLHLGHSVALRKLRQFQDAGHVAILLIGDFTALVGDPTGQSEARPRLTPAEVEENARTYLDQARQILDFDTPGRLELRRNSEWLAGLTLTEMIELQAQMTLGQMLAKEDFAQRYQSGTPVYLHEFLYPLLQGYDSVALEADVELGGTDQRFNLLTGRDLQIWKGQTPQFCLTVPLLEGLDGYQKMSKSKNNYVGLTEDPLTMYSKLEKVPDHLVERYFELLTRIPLTELPDNPRERQILLAKTIVAQFHSAAAAEEAQRTAQSLVLQGSTQETGSIPEFSIVHLQYPAKLNYILRESGLCKSAADARRQIQGGAVRLDGQKIEDPETEFLSSAELEGKILQVGKKSFRRLVVVAN</sequence>
<dbReference type="NCBIfam" id="TIGR00234">
    <property type="entry name" value="tyrS"/>
    <property type="match status" value="1"/>
</dbReference>
<evidence type="ECO:0000256" key="2">
    <source>
        <dbReference type="ARBA" id="ARBA00022598"/>
    </source>
</evidence>
<dbReference type="Pfam" id="PF00579">
    <property type="entry name" value="tRNA-synt_1b"/>
    <property type="match status" value="1"/>
</dbReference>
<feature type="short sequence motif" description="'HIGH' region" evidence="9">
    <location>
        <begin position="62"/>
        <end position="71"/>
    </location>
</feature>
<keyword evidence="4 9" id="KW-0067">ATP-binding</keyword>
<keyword evidence="5 10" id="KW-0694">RNA-binding</keyword>
<dbReference type="PRINTS" id="PR01040">
    <property type="entry name" value="TRNASYNTHTYR"/>
</dbReference>
<comment type="subcellular location">
    <subcellularLocation>
        <location evidence="9">Cytoplasm</location>
    </subcellularLocation>
</comment>
<dbReference type="RefSeq" id="WP_244350731.1">
    <property type="nucleotide sequence ID" value="NZ_JAFIRA010000027.1"/>
</dbReference>
<dbReference type="InterPro" id="IPR054608">
    <property type="entry name" value="SYY-like_C"/>
</dbReference>
<dbReference type="Gene3D" id="3.10.290.10">
    <property type="entry name" value="RNA-binding S4 domain"/>
    <property type="match status" value="1"/>
</dbReference>
<dbReference type="InterPro" id="IPR002305">
    <property type="entry name" value="aa-tRNA-synth_Ic"/>
</dbReference>
<evidence type="ECO:0000313" key="13">
    <source>
        <dbReference type="Proteomes" id="UP000830835"/>
    </source>
</evidence>
<dbReference type="InterPro" id="IPR036986">
    <property type="entry name" value="S4_RNA-bd_sf"/>
</dbReference>
<comment type="caution">
    <text evidence="12">The sequence shown here is derived from an EMBL/GenBank/DDBJ whole genome shotgun (WGS) entry which is preliminary data.</text>
</comment>
<dbReference type="PROSITE" id="PS50889">
    <property type="entry name" value="S4"/>
    <property type="match status" value="1"/>
</dbReference>
<dbReference type="Pfam" id="PF22421">
    <property type="entry name" value="SYY_C-terminal"/>
    <property type="match status" value="1"/>
</dbReference>
<evidence type="ECO:0000256" key="10">
    <source>
        <dbReference type="PROSITE-ProRule" id="PRU00182"/>
    </source>
</evidence>
<dbReference type="PANTHER" id="PTHR11766:SF1">
    <property type="entry name" value="TYROSINE--TRNA LIGASE"/>
    <property type="match status" value="1"/>
</dbReference>
<dbReference type="PANTHER" id="PTHR11766">
    <property type="entry name" value="TYROSYL-TRNA SYNTHETASE"/>
    <property type="match status" value="1"/>
</dbReference>
<dbReference type="EC" id="6.1.1.1" evidence="9"/>
<evidence type="ECO:0000259" key="11">
    <source>
        <dbReference type="Pfam" id="PF22421"/>
    </source>
</evidence>
<gene>
    <name evidence="9" type="primary">tyrS</name>
    <name evidence="12" type="ORF">JX360_10905</name>
</gene>
<proteinExistence type="inferred from homology"/>
<keyword evidence="1 9" id="KW-0963">Cytoplasm</keyword>
<reference evidence="12" key="1">
    <citation type="submission" date="2021-02" db="EMBL/GenBank/DDBJ databases">
        <title>The CRISPR/cas machinery reduction and long-range gene transfer in the hot spring cyanobacterium Synechococcus.</title>
        <authorList>
            <person name="Dvorak P."/>
            <person name="Jahodarova E."/>
            <person name="Hasler P."/>
            <person name="Poulickova A."/>
        </authorList>
    </citation>
    <scope>NUCLEOTIDE SEQUENCE</scope>
    <source>
        <strain evidence="12">Rupite</strain>
    </source>
</reference>
<feature type="binding site" evidence="9">
    <location>
        <position position="252"/>
    </location>
    <ligand>
        <name>ATP</name>
        <dbReference type="ChEBI" id="CHEBI:30616"/>
    </ligand>
</feature>
<dbReference type="HAMAP" id="MF_02007">
    <property type="entry name" value="Tyr_tRNA_synth_type2"/>
    <property type="match status" value="1"/>
</dbReference>
<comment type="function">
    <text evidence="9">Catalyzes the attachment of tyrosine to tRNA(Tyr) in a two-step reaction: tyrosine is first activated by ATP to form Tyr-AMP and then transferred to the acceptor end of tRNA(Tyr).</text>
</comment>
<evidence type="ECO:0000256" key="3">
    <source>
        <dbReference type="ARBA" id="ARBA00022741"/>
    </source>
</evidence>
<dbReference type="InterPro" id="IPR014729">
    <property type="entry name" value="Rossmann-like_a/b/a_fold"/>
</dbReference>
<feature type="short sequence motif" description="'KMSKS' region" evidence="9">
    <location>
        <begin position="249"/>
        <end position="253"/>
    </location>
</feature>
<dbReference type="Gene3D" id="3.40.50.620">
    <property type="entry name" value="HUPs"/>
    <property type="match status" value="1"/>
</dbReference>
<dbReference type="SUPFAM" id="SSF55174">
    <property type="entry name" value="Alpha-L RNA-binding motif"/>
    <property type="match status" value="1"/>
</dbReference>
<keyword evidence="2 9" id="KW-0436">Ligase</keyword>
<keyword evidence="7 9" id="KW-0030">Aminoacyl-tRNA synthetase</keyword>
<dbReference type="GO" id="GO:0004831">
    <property type="term" value="F:tyrosine-tRNA ligase activity"/>
    <property type="evidence" value="ECO:0007669"/>
    <property type="project" value="UniProtKB-EC"/>
</dbReference>
<accession>A0ABT0CCC5</accession>
<dbReference type="SUPFAM" id="SSF52374">
    <property type="entry name" value="Nucleotidylyl transferase"/>
    <property type="match status" value="1"/>
</dbReference>
<comment type="subunit">
    <text evidence="9">Homodimer.</text>
</comment>
<comment type="similarity">
    <text evidence="9">Belongs to the class-I aminoacyl-tRNA synthetase family. TyrS type 2 subfamily.</text>
</comment>
<dbReference type="CDD" id="cd00165">
    <property type="entry name" value="S4"/>
    <property type="match status" value="1"/>
</dbReference>